<evidence type="ECO:0000256" key="2">
    <source>
        <dbReference type="ARBA" id="ARBA00022457"/>
    </source>
</evidence>
<dbReference type="SUPFAM" id="SSF56672">
    <property type="entry name" value="DNA/RNA polymerases"/>
    <property type="match status" value="1"/>
</dbReference>
<dbReference type="RefSeq" id="WP_204663571.1">
    <property type="nucleotide sequence ID" value="NZ_JAFBDT010000008.1"/>
</dbReference>
<protein>
    <submittedName>
        <fullName evidence="4">Nucleotidyltransferase/DNA polymerase involved in DNA repair</fullName>
    </submittedName>
</protein>
<dbReference type="InterPro" id="IPR043128">
    <property type="entry name" value="Rev_trsase/Diguanyl_cyclase"/>
</dbReference>
<dbReference type="Gene3D" id="3.30.70.270">
    <property type="match status" value="1"/>
</dbReference>
<dbReference type="PROSITE" id="PS50173">
    <property type="entry name" value="UMUC"/>
    <property type="match status" value="1"/>
</dbReference>
<keyword evidence="2" id="KW-0515">Mutator protein</keyword>
<evidence type="ECO:0000259" key="3">
    <source>
        <dbReference type="PROSITE" id="PS50173"/>
    </source>
</evidence>
<reference evidence="4 5" key="1">
    <citation type="submission" date="2021-01" db="EMBL/GenBank/DDBJ databases">
        <title>Genomic Encyclopedia of Type Strains, Phase IV (KMG-IV): sequencing the most valuable type-strain genomes for metagenomic binning, comparative biology and taxonomic classification.</title>
        <authorList>
            <person name="Goeker M."/>
        </authorList>
    </citation>
    <scope>NUCLEOTIDE SEQUENCE [LARGE SCALE GENOMIC DNA]</scope>
    <source>
        <strain evidence="4 5">DSM 24436</strain>
    </source>
</reference>
<dbReference type="InterPro" id="IPR001126">
    <property type="entry name" value="UmuC"/>
</dbReference>
<comment type="caution">
    <text evidence="4">The sequence shown here is derived from an EMBL/GenBank/DDBJ whole genome shotgun (WGS) entry which is preliminary data.</text>
</comment>
<dbReference type="Gene3D" id="1.10.150.20">
    <property type="entry name" value="5' to 3' exonuclease, C-terminal subdomain"/>
    <property type="match status" value="1"/>
</dbReference>
<dbReference type="PANTHER" id="PTHR11076">
    <property type="entry name" value="DNA REPAIR POLYMERASE UMUC / TRANSFERASE FAMILY MEMBER"/>
    <property type="match status" value="1"/>
</dbReference>
<organism evidence="4 5">
    <name type="scientific">Fusibacter tunisiensis</name>
    <dbReference type="NCBI Taxonomy" id="1008308"/>
    <lineage>
        <taxon>Bacteria</taxon>
        <taxon>Bacillati</taxon>
        <taxon>Bacillota</taxon>
        <taxon>Clostridia</taxon>
        <taxon>Eubacteriales</taxon>
        <taxon>Eubacteriales Family XII. Incertae Sedis</taxon>
        <taxon>Fusibacter</taxon>
    </lineage>
</organism>
<feature type="domain" description="UmuC" evidence="3">
    <location>
        <begin position="60"/>
        <end position="102"/>
    </location>
</feature>
<comment type="similarity">
    <text evidence="1">Belongs to the DNA polymerase type-Y family.</text>
</comment>
<dbReference type="InterPro" id="IPR050116">
    <property type="entry name" value="DNA_polymerase-Y"/>
</dbReference>
<evidence type="ECO:0000313" key="5">
    <source>
        <dbReference type="Proteomes" id="UP000767854"/>
    </source>
</evidence>
<dbReference type="InterPro" id="IPR043502">
    <property type="entry name" value="DNA/RNA_pol_sf"/>
</dbReference>
<proteinExistence type="inferred from homology"/>
<dbReference type="SUPFAM" id="SSF100879">
    <property type="entry name" value="Lesion bypass DNA polymerase (Y-family), little finger domain"/>
    <property type="match status" value="1"/>
</dbReference>
<name>A0ABS2MQR5_9FIRM</name>
<dbReference type="Proteomes" id="UP000767854">
    <property type="component" value="Unassembled WGS sequence"/>
</dbReference>
<keyword evidence="5" id="KW-1185">Reference proteome</keyword>
<dbReference type="Gene3D" id="3.30.1490.100">
    <property type="entry name" value="DNA polymerase, Y-family, little finger domain"/>
    <property type="match status" value="1"/>
</dbReference>
<dbReference type="Pfam" id="PF11799">
    <property type="entry name" value="IMS_C"/>
    <property type="match status" value="1"/>
</dbReference>
<dbReference type="PANTHER" id="PTHR11076:SF33">
    <property type="entry name" value="DNA POLYMERASE KAPPA"/>
    <property type="match status" value="1"/>
</dbReference>
<dbReference type="EMBL" id="JAFBDT010000008">
    <property type="protein sequence ID" value="MBM7561756.1"/>
    <property type="molecule type" value="Genomic_DNA"/>
</dbReference>
<sequence length="268" mass="31170">MALSEPLRVLSLFKDASLKTWSLSKASHNFVFSAIVSSTSFLLALMSSTSRFFKIALFSAYNKFLAKLASDWNKPDGIFEIKKSDIPELLKPLPIIKIHGLGKKTAERLNRIGIFTIEDLYNYPQDLLQTILGERDVYDRIHGIDLRPIVRNYERKSYGKETTLDVDIDDQHEITTYLLDYLDKIYEVMKGKKWLCKTLVVKIKYTDFEQITRSHSFDNYTNHYETLKEGLYLLIDQIDFYKPVRLVGLTISNLESDHFRQFSLLDSD</sequence>
<accession>A0ABS2MQR5</accession>
<dbReference type="Pfam" id="PF11798">
    <property type="entry name" value="IMS_HHH"/>
    <property type="match status" value="1"/>
</dbReference>
<evidence type="ECO:0000256" key="1">
    <source>
        <dbReference type="ARBA" id="ARBA00010945"/>
    </source>
</evidence>
<dbReference type="InterPro" id="IPR024728">
    <property type="entry name" value="PolY_HhH_motif"/>
</dbReference>
<evidence type="ECO:0000313" key="4">
    <source>
        <dbReference type="EMBL" id="MBM7561756.1"/>
    </source>
</evidence>
<dbReference type="InterPro" id="IPR017961">
    <property type="entry name" value="DNA_pol_Y-fam_little_finger"/>
</dbReference>
<dbReference type="InterPro" id="IPR036775">
    <property type="entry name" value="DNA_pol_Y-fam_lit_finger_sf"/>
</dbReference>
<gene>
    <name evidence="4" type="ORF">JOC49_001297</name>
</gene>